<evidence type="ECO:0000259" key="1">
    <source>
        <dbReference type="PROSITE" id="PS51819"/>
    </source>
</evidence>
<feature type="domain" description="VOC" evidence="1">
    <location>
        <begin position="4"/>
        <end position="116"/>
    </location>
</feature>
<dbReference type="Proteomes" id="UP000264071">
    <property type="component" value="Unassembled WGS sequence"/>
</dbReference>
<dbReference type="Pfam" id="PF00903">
    <property type="entry name" value="Glyoxalase"/>
    <property type="match status" value="1"/>
</dbReference>
<comment type="caution">
    <text evidence="2">The sequence shown here is derived from an EMBL/GenBank/DDBJ whole genome shotgun (WGS) entry which is preliminary data.</text>
</comment>
<dbReference type="PROSITE" id="PS51819">
    <property type="entry name" value="VOC"/>
    <property type="match status" value="1"/>
</dbReference>
<dbReference type="InterPro" id="IPR029068">
    <property type="entry name" value="Glyas_Bleomycin-R_OHBP_Dase"/>
</dbReference>
<proteinExistence type="predicted"/>
<sequence>MHVSLGTVLIYARDMQRTADFYMRFFGFESTGHVVEGLITLRPRAGGAAIVIHQAARSMKIGHAGLKLVFDVEDIEAFKAQAAAKGLVFGATHQATGYTFANAKDPDKNSVAISSRAFRRS</sequence>
<dbReference type="Gene3D" id="3.10.180.10">
    <property type="entry name" value="2,3-Dihydroxybiphenyl 1,2-Dioxygenase, domain 1"/>
    <property type="match status" value="1"/>
</dbReference>
<dbReference type="GO" id="GO:0051213">
    <property type="term" value="F:dioxygenase activity"/>
    <property type="evidence" value="ECO:0007669"/>
    <property type="project" value="UniProtKB-KW"/>
</dbReference>
<dbReference type="InterPro" id="IPR037523">
    <property type="entry name" value="VOC_core"/>
</dbReference>
<evidence type="ECO:0000313" key="2">
    <source>
        <dbReference type="EMBL" id="HCT57605.1"/>
    </source>
</evidence>
<dbReference type="EMBL" id="DPIY01000010">
    <property type="protein sequence ID" value="HCT57605.1"/>
    <property type="molecule type" value="Genomic_DNA"/>
</dbReference>
<reference evidence="2 3" key="1">
    <citation type="journal article" date="2018" name="Nat. Biotechnol.">
        <title>A standardized bacterial taxonomy based on genome phylogeny substantially revises the tree of life.</title>
        <authorList>
            <person name="Parks D.H."/>
            <person name="Chuvochina M."/>
            <person name="Waite D.W."/>
            <person name="Rinke C."/>
            <person name="Skarshewski A."/>
            <person name="Chaumeil P.A."/>
            <person name="Hugenholtz P."/>
        </authorList>
    </citation>
    <scope>NUCLEOTIDE SEQUENCE [LARGE SCALE GENOMIC DNA]</scope>
    <source>
        <strain evidence="2">UBA8844</strain>
    </source>
</reference>
<name>A0A3D4V935_9BACT</name>
<keyword evidence="2" id="KW-0560">Oxidoreductase</keyword>
<gene>
    <name evidence="2" type="ORF">DGD08_10440</name>
</gene>
<organism evidence="2 3">
    <name type="scientific">Gemmatimonas aurantiaca</name>
    <dbReference type="NCBI Taxonomy" id="173480"/>
    <lineage>
        <taxon>Bacteria</taxon>
        <taxon>Pseudomonadati</taxon>
        <taxon>Gemmatimonadota</taxon>
        <taxon>Gemmatimonadia</taxon>
        <taxon>Gemmatimonadales</taxon>
        <taxon>Gemmatimonadaceae</taxon>
        <taxon>Gemmatimonas</taxon>
    </lineage>
</organism>
<keyword evidence="2" id="KW-0223">Dioxygenase</keyword>
<dbReference type="AlphaFoldDB" id="A0A3D4V935"/>
<accession>A0A3D4V935</accession>
<dbReference type="SUPFAM" id="SSF54593">
    <property type="entry name" value="Glyoxalase/Bleomycin resistance protein/Dihydroxybiphenyl dioxygenase"/>
    <property type="match status" value="1"/>
</dbReference>
<dbReference type="InterPro" id="IPR004360">
    <property type="entry name" value="Glyas_Fos-R_dOase_dom"/>
</dbReference>
<protein>
    <submittedName>
        <fullName evidence="2">Glyoxalase/bleomycin resistance/dioxygenase family protein</fullName>
    </submittedName>
</protein>
<evidence type="ECO:0000313" key="3">
    <source>
        <dbReference type="Proteomes" id="UP000264071"/>
    </source>
</evidence>